<reference evidence="9" key="1">
    <citation type="submission" date="2020-05" db="UniProtKB">
        <authorList>
            <consortium name="EnsemblMetazoa"/>
        </authorList>
    </citation>
    <scope>IDENTIFICATION</scope>
    <source>
        <strain evidence="9">BB02</strain>
    </source>
</reference>
<accession>A0A2C9K5M8</accession>
<dbReference type="GO" id="GO:0005524">
    <property type="term" value="F:ATP binding"/>
    <property type="evidence" value="ECO:0007669"/>
    <property type="project" value="UniProtKB-UniRule"/>
</dbReference>
<dbReference type="InterPro" id="IPR017441">
    <property type="entry name" value="Protein_kinase_ATP_BS"/>
</dbReference>
<dbReference type="VEuPathDB" id="VectorBase:BGLB013612"/>
<dbReference type="InterPro" id="IPR008266">
    <property type="entry name" value="Tyr_kinase_AS"/>
</dbReference>
<keyword evidence="5 6" id="KW-0067">ATP-binding</keyword>
<dbReference type="Gene3D" id="1.10.510.10">
    <property type="entry name" value="Transferase(Phosphotransferase) domain 1"/>
    <property type="match status" value="1"/>
</dbReference>
<dbReference type="PROSITE" id="PS00109">
    <property type="entry name" value="PROTEIN_KINASE_TYR"/>
    <property type="match status" value="1"/>
</dbReference>
<gene>
    <name evidence="9" type="primary">106052288</name>
</gene>
<dbReference type="SUPFAM" id="SSF56112">
    <property type="entry name" value="Protein kinase-like (PK-like)"/>
    <property type="match status" value="1"/>
</dbReference>
<keyword evidence="2" id="KW-0808">Transferase</keyword>
<evidence type="ECO:0000256" key="6">
    <source>
        <dbReference type="PROSITE-ProRule" id="PRU10141"/>
    </source>
</evidence>
<evidence type="ECO:0000256" key="3">
    <source>
        <dbReference type="ARBA" id="ARBA00022741"/>
    </source>
</evidence>
<evidence type="ECO:0000256" key="4">
    <source>
        <dbReference type="ARBA" id="ARBA00022777"/>
    </source>
</evidence>
<comment type="similarity">
    <text evidence="1">Belongs to the protein kinase superfamily. NEK Ser/Thr protein kinase family. NIMA subfamily.</text>
</comment>
<feature type="region of interest" description="Disordered" evidence="7">
    <location>
        <begin position="40"/>
        <end position="61"/>
    </location>
</feature>
<dbReference type="KEGG" id="bgt:106052288"/>
<proteinExistence type="inferred from homology"/>
<evidence type="ECO:0000256" key="2">
    <source>
        <dbReference type="ARBA" id="ARBA00022679"/>
    </source>
</evidence>
<dbReference type="VEuPathDB" id="VectorBase:BGLAX_050657"/>
<evidence type="ECO:0000256" key="7">
    <source>
        <dbReference type="SAM" id="MobiDB-lite"/>
    </source>
</evidence>
<feature type="binding site" evidence="6">
    <location>
        <position position="537"/>
    </location>
    <ligand>
        <name>ATP</name>
        <dbReference type="ChEBI" id="CHEBI:30616"/>
    </ligand>
</feature>
<evidence type="ECO:0000256" key="5">
    <source>
        <dbReference type="ARBA" id="ARBA00022840"/>
    </source>
</evidence>
<dbReference type="PROSITE" id="PS50011">
    <property type="entry name" value="PROTEIN_KINASE_DOM"/>
    <property type="match status" value="1"/>
</dbReference>
<dbReference type="SMART" id="SM00185">
    <property type="entry name" value="ARM"/>
    <property type="match status" value="4"/>
</dbReference>
<dbReference type="GO" id="GO:1902749">
    <property type="term" value="P:regulation of cell cycle G2/M phase transition"/>
    <property type="evidence" value="ECO:0007669"/>
    <property type="project" value="TreeGrafter"/>
</dbReference>
<dbReference type="InterPro" id="IPR000719">
    <property type="entry name" value="Prot_kinase_dom"/>
</dbReference>
<dbReference type="EnsemblMetazoa" id="BGLB013612-RB">
    <property type="protein sequence ID" value="BGLB013612-PB"/>
    <property type="gene ID" value="BGLB013612"/>
</dbReference>
<evidence type="ECO:0000256" key="1">
    <source>
        <dbReference type="ARBA" id="ARBA00010886"/>
    </source>
</evidence>
<dbReference type="Proteomes" id="UP000076420">
    <property type="component" value="Unassembled WGS sequence"/>
</dbReference>
<evidence type="ECO:0000259" key="8">
    <source>
        <dbReference type="PROSITE" id="PS50011"/>
    </source>
</evidence>
<evidence type="ECO:0000313" key="10">
    <source>
        <dbReference type="Proteomes" id="UP000076420"/>
    </source>
</evidence>
<feature type="domain" description="Protein kinase" evidence="8">
    <location>
        <begin position="507"/>
        <end position="778"/>
    </location>
</feature>
<dbReference type="InterPro" id="IPR050660">
    <property type="entry name" value="NEK_Ser/Thr_kinase"/>
</dbReference>
<feature type="compositionally biased region" description="Low complexity" evidence="7">
    <location>
        <begin position="879"/>
        <end position="896"/>
    </location>
</feature>
<organism evidence="9 10">
    <name type="scientific">Biomphalaria glabrata</name>
    <name type="common">Bloodfluke planorb</name>
    <name type="synonym">Freshwater snail</name>
    <dbReference type="NCBI Taxonomy" id="6526"/>
    <lineage>
        <taxon>Eukaryota</taxon>
        <taxon>Metazoa</taxon>
        <taxon>Spiralia</taxon>
        <taxon>Lophotrochozoa</taxon>
        <taxon>Mollusca</taxon>
        <taxon>Gastropoda</taxon>
        <taxon>Heterobranchia</taxon>
        <taxon>Euthyneura</taxon>
        <taxon>Panpulmonata</taxon>
        <taxon>Hygrophila</taxon>
        <taxon>Lymnaeoidea</taxon>
        <taxon>Planorbidae</taxon>
        <taxon>Biomphalaria</taxon>
    </lineage>
</organism>
<dbReference type="Gene3D" id="1.25.10.10">
    <property type="entry name" value="Leucine-rich Repeat Variant"/>
    <property type="match status" value="1"/>
</dbReference>
<dbReference type="OrthoDB" id="248923at2759"/>
<dbReference type="SUPFAM" id="SSF48371">
    <property type="entry name" value="ARM repeat"/>
    <property type="match status" value="1"/>
</dbReference>
<keyword evidence="3 6" id="KW-0547">Nucleotide-binding</keyword>
<name>A0A2C9K5M8_BIOGL</name>
<dbReference type="InterPro" id="IPR011989">
    <property type="entry name" value="ARM-like"/>
</dbReference>
<dbReference type="InterPro" id="IPR011009">
    <property type="entry name" value="Kinase-like_dom_sf"/>
</dbReference>
<protein>
    <recommendedName>
        <fullName evidence="8">Protein kinase domain-containing protein</fullName>
    </recommendedName>
</protein>
<feature type="region of interest" description="Disordered" evidence="7">
    <location>
        <begin position="873"/>
        <end position="943"/>
    </location>
</feature>
<dbReference type="STRING" id="6526.A0A2C9K5M8"/>
<dbReference type="PROSITE" id="PS00107">
    <property type="entry name" value="PROTEIN_KINASE_ATP"/>
    <property type="match status" value="1"/>
</dbReference>
<sequence>MTMPVGDKLHKQLSTDKELGQLEHLKNLINTQVSKQIPEAKYTKKKSSNQASGDYVVQNPKENQNKSFEAEEIELDNFSIRYKDERQFSSHQYHNYFLEICVALTEHRLSCQEWLSQAPSQNILRVLMCLRILLRDSNYQKQFCKIDGVKSLTEYFKKSTEMYLFSTGGLLLVDHLKEMTNIFQKLLTSVERCELLVECEAHIPLVQLLTATDPFVLHGSLYALIGFAQSENLRLKIGELNSVEILLRIIKEYDITSKKLAANLLRLLCSDHQTKEKVKMEDGVSLLLSQLHSNNASFLWHIVWCLVLLCEDAGCRDDIRQLGGIPLLLSILHEKKFSNEQSHLRRNVASAGTIRKTISHDENDESSEQISLKKACCAALSELMLNDTNAQHIVQANGVYSLGLLILPQDVSSEKEKKRSVKLQQNAFRALRFLFSMERNRRLFKQLFTPELFEMFIDVGHYNRDLQAYKSLAEKMNSLPKSVVNEIAENISNTNHNKEPSYYIGDYAVFELLGTGAFGSVYKVRKKTGRQSFFALKEVNLQSLAFGKSANEKAMSVGEITNELKIMKEEMRHPNIVRYFKTFELNDKLYIVMEYIEGAHLGEHFNSLKEKNERFQENRIRHILLQLILALRYLHKEKGIVHRDLTPSNIMLGENDKVTITDFGLAKQKRNDCSKMTSVVGTILYSCPEVVQNLAYGEKADIWALGCILYQMCVLEPPFNNTNMLVLVKKIVAAEFKPIPDKDYSSQLLQTIKSCLSVNPDERPDILELSSQLTDLLLSYMDNLRISENALQRKLERERKRTQKYVLEVNRAMQNNRPISSDFQDLDRSASLSGSFGAESPKDQPVDQLVDVSDASLDSSVALSISSIHFGDRSDEDSYASSGSESRESSAGSVRSHQGAVNFPKMPHLHKVRPLKLDIPNTAKASRDSGLGSGDPSPNTCLHHSASELAKMSLASQLFLRSHSTLEGNVAPKLDKRSRSVATLSISPNKLREINDPIQPILQQLHKLILVTQLPPTIGSNPNRRIIEHYKRALFSPKSNSSNLKSEMLKLIQGSRELIDLNFGHMEYIKRSSLLASDLDSPLDPNKPVTLLYDPDFKDVGITYEYLQNILEETLKEMEFYAEEDVTKHRTS</sequence>
<dbReference type="InterPro" id="IPR000225">
    <property type="entry name" value="Armadillo"/>
</dbReference>
<dbReference type="AlphaFoldDB" id="A0A2C9K5M8"/>
<dbReference type="PANTHER" id="PTHR43671:SF92">
    <property type="entry name" value="SERINE_THREONINE-PROTEIN KINASE NEK10"/>
    <property type="match status" value="1"/>
</dbReference>
<dbReference type="InterPro" id="IPR016024">
    <property type="entry name" value="ARM-type_fold"/>
</dbReference>
<dbReference type="GO" id="GO:0004674">
    <property type="term" value="F:protein serine/threonine kinase activity"/>
    <property type="evidence" value="ECO:0007669"/>
    <property type="project" value="TreeGrafter"/>
</dbReference>
<dbReference type="PANTHER" id="PTHR43671">
    <property type="entry name" value="SERINE/THREONINE-PROTEIN KINASE NEK"/>
    <property type="match status" value="1"/>
</dbReference>
<evidence type="ECO:0000313" key="9">
    <source>
        <dbReference type="EnsemblMetazoa" id="BGLB013612-PB"/>
    </source>
</evidence>
<dbReference type="Pfam" id="PF00069">
    <property type="entry name" value="Pkinase"/>
    <property type="match status" value="1"/>
</dbReference>
<keyword evidence="4" id="KW-0418">Kinase</keyword>
<dbReference type="RefSeq" id="XP_013063092.2">
    <property type="nucleotide sequence ID" value="XM_013207638.2"/>
</dbReference>